<dbReference type="InterPro" id="IPR011009">
    <property type="entry name" value="Kinase-like_dom_sf"/>
</dbReference>
<dbReference type="Gene3D" id="3.30.200.20">
    <property type="entry name" value="Phosphorylase Kinase, domain 1"/>
    <property type="match status" value="1"/>
</dbReference>
<dbReference type="SMART" id="SM00220">
    <property type="entry name" value="S_TKc"/>
    <property type="match status" value="1"/>
</dbReference>
<dbReference type="CDD" id="cd14014">
    <property type="entry name" value="STKc_PknB_like"/>
    <property type="match status" value="1"/>
</dbReference>
<feature type="compositionally biased region" description="Polar residues" evidence="6">
    <location>
        <begin position="1083"/>
        <end position="1105"/>
    </location>
</feature>
<keyword evidence="7" id="KW-0812">Transmembrane</keyword>
<feature type="region of interest" description="Disordered" evidence="6">
    <location>
        <begin position="651"/>
        <end position="679"/>
    </location>
</feature>
<evidence type="ECO:0000256" key="3">
    <source>
        <dbReference type="ARBA" id="ARBA00022741"/>
    </source>
</evidence>
<gene>
    <name evidence="9" type="ORF">CBR_g39827</name>
</gene>
<evidence type="ECO:0000256" key="1">
    <source>
        <dbReference type="ARBA" id="ARBA00022527"/>
    </source>
</evidence>
<dbReference type="PROSITE" id="PS50011">
    <property type="entry name" value="PROTEIN_KINASE_DOM"/>
    <property type="match status" value="1"/>
</dbReference>
<dbReference type="GO" id="GO:0005524">
    <property type="term" value="F:ATP binding"/>
    <property type="evidence" value="ECO:0007669"/>
    <property type="project" value="UniProtKB-KW"/>
</dbReference>
<feature type="compositionally biased region" description="Polar residues" evidence="6">
    <location>
        <begin position="587"/>
        <end position="596"/>
    </location>
</feature>
<evidence type="ECO:0000313" key="10">
    <source>
        <dbReference type="Proteomes" id="UP000265515"/>
    </source>
</evidence>
<dbReference type="InterPro" id="IPR059179">
    <property type="entry name" value="MLKL-like_MCAfunc"/>
</dbReference>
<dbReference type="PANTHER" id="PTHR11584">
    <property type="entry name" value="SERINE/THREONINE PROTEIN KINASE"/>
    <property type="match status" value="1"/>
</dbReference>
<feature type="region of interest" description="Disordered" evidence="6">
    <location>
        <begin position="570"/>
        <end position="625"/>
    </location>
</feature>
<feature type="region of interest" description="Disordered" evidence="6">
    <location>
        <begin position="1068"/>
        <end position="1118"/>
    </location>
</feature>
<feature type="transmembrane region" description="Helical" evidence="7">
    <location>
        <begin position="1148"/>
        <end position="1173"/>
    </location>
</feature>
<dbReference type="GO" id="GO:0004674">
    <property type="term" value="F:protein serine/threonine kinase activity"/>
    <property type="evidence" value="ECO:0007669"/>
    <property type="project" value="UniProtKB-KW"/>
</dbReference>
<keyword evidence="4" id="KW-0418">Kinase</keyword>
<feature type="region of interest" description="Disordered" evidence="6">
    <location>
        <begin position="388"/>
        <end position="418"/>
    </location>
</feature>
<keyword evidence="7" id="KW-0472">Membrane</keyword>
<comment type="caution">
    <text evidence="9">The sequence shown here is derived from an EMBL/GenBank/DDBJ whole genome shotgun (WGS) entry which is preliminary data.</text>
</comment>
<dbReference type="Gramene" id="GBG85260">
    <property type="protein sequence ID" value="GBG85260"/>
    <property type="gene ID" value="CBR_g39827"/>
</dbReference>
<keyword evidence="5" id="KW-0067">ATP-binding</keyword>
<dbReference type="Gene3D" id="1.20.930.20">
    <property type="entry name" value="Adaptor protein Cbl, N-terminal domain"/>
    <property type="match status" value="1"/>
</dbReference>
<protein>
    <recommendedName>
        <fullName evidence="8">Protein kinase domain-containing protein</fullName>
    </recommendedName>
</protein>
<proteinExistence type="predicted"/>
<dbReference type="InterPro" id="IPR008972">
    <property type="entry name" value="Cupredoxin"/>
</dbReference>
<dbReference type="SUPFAM" id="SSF49503">
    <property type="entry name" value="Cupredoxins"/>
    <property type="match status" value="1"/>
</dbReference>
<dbReference type="Gene3D" id="1.10.510.10">
    <property type="entry name" value="Transferase(Phosphotransferase) domain 1"/>
    <property type="match status" value="1"/>
</dbReference>
<evidence type="ECO:0000256" key="2">
    <source>
        <dbReference type="ARBA" id="ARBA00022679"/>
    </source>
</evidence>
<dbReference type="CDD" id="cd21037">
    <property type="entry name" value="MLKL_NTD"/>
    <property type="match status" value="1"/>
</dbReference>
<evidence type="ECO:0000313" key="9">
    <source>
        <dbReference type="EMBL" id="GBG85260.1"/>
    </source>
</evidence>
<feature type="compositionally biased region" description="Polar residues" evidence="6">
    <location>
        <begin position="662"/>
        <end position="679"/>
    </location>
</feature>
<keyword evidence="7" id="KW-1133">Transmembrane helix</keyword>
<evidence type="ECO:0000256" key="4">
    <source>
        <dbReference type="ARBA" id="ARBA00022777"/>
    </source>
</evidence>
<keyword evidence="3" id="KW-0547">Nucleotide-binding</keyword>
<dbReference type="Gene3D" id="2.60.40.420">
    <property type="entry name" value="Cupredoxins - blue copper proteins"/>
    <property type="match status" value="1"/>
</dbReference>
<reference evidence="9 10" key="1">
    <citation type="journal article" date="2018" name="Cell">
        <title>The Chara Genome: Secondary Complexity and Implications for Plant Terrestrialization.</title>
        <authorList>
            <person name="Nishiyama T."/>
            <person name="Sakayama H."/>
            <person name="Vries J.D."/>
            <person name="Buschmann H."/>
            <person name="Saint-Marcoux D."/>
            <person name="Ullrich K.K."/>
            <person name="Haas F.B."/>
            <person name="Vanderstraeten L."/>
            <person name="Becker D."/>
            <person name="Lang D."/>
            <person name="Vosolsobe S."/>
            <person name="Rombauts S."/>
            <person name="Wilhelmsson P.K.I."/>
            <person name="Janitza P."/>
            <person name="Kern R."/>
            <person name="Heyl A."/>
            <person name="Rumpler F."/>
            <person name="Villalobos L.I.A.C."/>
            <person name="Clay J.M."/>
            <person name="Skokan R."/>
            <person name="Toyoda A."/>
            <person name="Suzuki Y."/>
            <person name="Kagoshima H."/>
            <person name="Schijlen E."/>
            <person name="Tajeshwar N."/>
            <person name="Catarino B."/>
            <person name="Hetherington A.J."/>
            <person name="Saltykova A."/>
            <person name="Bonnot C."/>
            <person name="Breuninger H."/>
            <person name="Symeonidi A."/>
            <person name="Radhakrishnan G.V."/>
            <person name="Van Nieuwerburgh F."/>
            <person name="Deforce D."/>
            <person name="Chang C."/>
            <person name="Karol K.G."/>
            <person name="Hedrich R."/>
            <person name="Ulvskov P."/>
            <person name="Glockner G."/>
            <person name="Delwiche C.F."/>
            <person name="Petrasek J."/>
            <person name="Van de Peer Y."/>
            <person name="Friml J."/>
            <person name="Beilby M."/>
            <person name="Dolan L."/>
            <person name="Kohara Y."/>
            <person name="Sugano S."/>
            <person name="Fujiyama A."/>
            <person name="Delaux P.-M."/>
            <person name="Quint M."/>
            <person name="TheiBen G."/>
            <person name="Hagemann M."/>
            <person name="Harholt J."/>
            <person name="Dunand C."/>
            <person name="Zachgo S."/>
            <person name="Langdale J."/>
            <person name="Maumus F."/>
            <person name="Straeten D.V.D."/>
            <person name="Gould S.B."/>
            <person name="Rensing S.A."/>
        </authorList>
    </citation>
    <scope>NUCLEOTIDE SEQUENCE [LARGE SCALE GENOMIC DNA]</scope>
    <source>
        <strain evidence="9 10">S276</strain>
    </source>
</reference>
<dbReference type="OrthoDB" id="10252171at2759"/>
<keyword evidence="2" id="KW-0808">Transferase</keyword>
<keyword evidence="1" id="KW-0723">Serine/threonine-protein kinase</keyword>
<dbReference type="PANTHER" id="PTHR11584:SF369">
    <property type="entry name" value="MITOGEN-ACTIVATED PROTEIN KINASE KINASE KINASE 19-RELATED"/>
    <property type="match status" value="1"/>
</dbReference>
<evidence type="ECO:0000256" key="7">
    <source>
        <dbReference type="SAM" id="Phobius"/>
    </source>
</evidence>
<feature type="compositionally biased region" description="Polar residues" evidence="6">
    <location>
        <begin position="614"/>
        <end position="625"/>
    </location>
</feature>
<dbReference type="Proteomes" id="UP000265515">
    <property type="component" value="Unassembled WGS sequence"/>
</dbReference>
<accession>A0A388LSD4</accession>
<dbReference type="STRING" id="69332.A0A388LSD4"/>
<feature type="compositionally biased region" description="Basic and acidic residues" evidence="6">
    <location>
        <begin position="391"/>
        <end position="418"/>
    </location>
</feature>
<evidence type="ECO:0000256" key="6">
    <source>
        <dbReference type="SAM" id="MobiDB-lite"/>
    </source>
</evidence>
<feature type="domain" description="Protein kinase" evidence="8">
    <location>
        <begin position="749"/>
        <end position="1011"/>
    </location>
</feature>
<feature type="compositionally biased region" description="Low complexity" evidence="6">
    <location>
        <begin position="195"/>
        <end position="204"/>
    </location>
</feature>
<organism evidence="9 10">
    <name type="scientific">Chara braunii</name>
    <name type="common">Braun's stonewort</name>
    <dbReference type="NCBI Taxonomy" id="69332"/>
    <lineage>
        <taxon>Eukaryota</taxon>
        <taxon>Viridiplantae</taxon>
        <taxon>Streptophyta</taxon>
        <taxon>Charophyceae</taxon>
        <taxon>Charales</taxon>
        <taxon>Characeae</taxon>
        <taxon>Chara</taxon>
    </lineage>
</organism>
<dbReference type="InterPro" id="IPR036537">
    <property type="entry name" value="Adaptor_Cbl_N_dom_sf"/>
</dbReference>
<dbReference type="GO" id="GO:0007166">
    <property type="term" value="P:cell surface receptor signaling pathway"/>
    <property type="evidence" value="ECO:0007669"/>
    <property type="project" value="InterPro"/>
</dbReference>
<name>A0A388LSD4_CHABU</name>
<dbReference type="EMBL" id="BFEA01000511">
    <property type="protein sequence ID" value="GBG85260.1"/>
    <property type="molecule type" value="Genomic_DNA"/>
</dbReference>
<feature type="region of interest" description="Disordered" evidence="6">
    <location>
        <begin position="135"/>
        <end position="204"/>
    </location>
</feature>
<dbReference type="SUPFAM" id="SSF56112">
    <property type="entry name" value="Protein kinase-like (PK-like)"/>
    <property type="match status" value="1"/>
</dbReference>
<keyword evidence="10" id="KW-1185">Reference proteome</keyword>
<dbReference type="InterPro" id="IPR000719">
    <property type="entry name" value="Prot_kinase_dom"/>
</dbReference>
<evidence type="ECO:0000259" key="8">
    <source>
        <dbReference type="PROSITE" id="PS50011"/>
    </source>
</evidence>
<dbReference type="Pfam" id="PF00069">
    <property type="entry name" value="Pkinase"/>
    <property type="match status" value="1"/>
</dbReference>
<sequence length="1463" mass="161374">MAAQHFGNMMKLVRELQYGHSFFYTETFDTDNDTWHREDDGHDEVDVVNYFANLCAFHVDEVSGNDEQEEEDVVNGETGELEDDDVVDYFAAINSVCGKRTLESDYLHDEWEYGLGEVGRWNVEWGQKATATLPTTTTTHNDVSKSGMGVQGKRDINNTDNDDEDNNNINNNADADVDDGGDYGNSGAARGEGVNIINNNNNNNNDDEDAARLQWVDHEGATRAPASERVVGACALQVLTMERELPGGAKALTTLERNMVVATVSVVAMRYRIERTTTRLRMRLFIRRQRQLMQQVMDAPDSVSLSESIVQSCCAMASGVIPRATARWWMRRRTGGTWEDLRQVDDAAEGYYKEKLPSGVVNGARRLSAGVFPPVHCRLPHRSSFLSAARTPHDDAHVEQHDKEQEKSGQQQEREPPEDVCHDATCEASLSQTVAANRRNCGELGRLLMMLYPIMRDVQWSHLMDDVHARICIQNLQKALKEAEVLLKRCVYSGPFTWMVHSTRIARELADISCEISHSLHVVQMLVAESNRKQLERLRQDLLDIKYKVNEEDWRLSERLLNVMKKEEEVEATTSQDNPYADKADLQPSSPTSSLGSADGESASGDEALDLEAGSSSPFASACTSPHASASLSVSRLSRSGLLTISTATTATAEGASDDPPSISQVSTHSPGEPSRITNPSLTVELTSTIMDDFSIEDPGGVKEVLREAAHYLGVAEREVLKEYAQVKKQMRHTGLLQALEVDPRSLEFVRLISAGGGRTAGVWAGRLWSKTAGGKLVSREVAVKKFPCFDGVHVTEQFRREVEVLHKASSRCPNVCKLYGVCGKDGHLCIIMKLYKLSLQDIIQKVNGPMNLLDVERRAISMCRALMQLHREHIIVQDVKPANFLEDDDGGLVIADFGISRTVERTNGKYSPTMARGTARYMSPEAWGGEALWAQSDMWSLGCTILNMITGQPPFPGLRETAVGYKVLHEQAKPDIPAGIPQPLRAMLLRCFEYQACDRPQAHELLAFFLRGINCSEPVNAPLTDVFIRRNQKTSNSTKDVKFAGVLSGGSGDLIQLSQLVQVQATAGEATGDPEGEKRCHSSSTFGQQSDRSLLSSAAPTSTKGLRKSRGNSRKTSAATSSLCLGAALSKGPILNGPGGASRSQCFWAALLVIVVIVVSVCITIPVMITVVMHWNAKSIHSPQIPEYFSDKQIDSKIWYSLGHDDKERSDNLMTALKRTRYSVPGIPCLGLAFGGQVHDHIINTLFAFTCSFFGGPLDDPACQYIPPNSTKVANTDRKLVMAMLQTHGRTSGRNIKLGQQEMFVEYLMAAINSVVKTNRTFEDGVQARLQSLDTIIARSANGCPKNAEGKQLLWKRNVSYSTVVHVDETITWVWDDDEPHSVAAGDEEFAEELPEAIGVGNLIVSRAANCTKENLAIVCALKLSESGDTFKFSHTFRTPGNYSYHCGRFQEDMKGHVVVTE</sequence>
<evidence type="ECO:0000256" key="5">
    <source>
        <dbReference type="ARBA" id="ARBA00022840"/>
    </source>
</evidence>